<evidence type="ECO:0000313" key="1">
    <source>
        <dbReference type="EMBL" id="KAK1287778.1"/>
    </source>
</evidence>
<accession>A0AAV9CHS0</accession>
<proteinExistence type="predicted"/>
<dbReference type="EMBL" id="JAUJYO010000019">
    <property type="protein sequence ID" value="KAK1287778.1"/>
    <property type="molecule type" value="Genomic_DNA"/>
</dbReference>
<reference evidence="1" key="2">
    <citation type="submission" date="2023-06" db="EMBL/GenBank/DDBJ databases">
        <authorList>
            <person name="Ma L."/>
            <person name="Liu K.-W."/>
            <person name="Li Z."/>
            <person name="Hsiao Y.-Y."/>
            <person name="Qi Y."/>
            <person name="Fu T."/>
            <person name="Tang G."/>
            <person name="Zhang D."/>
            <person name="Sun W.-H."/>
            <person name="Liu D.-K."/>
            <person name="Li Y."/>
            <person name="Chen G.-Z."/>
            <person name="Liu X.-D."/>
            <person name="Liao X.-Y."/>
            <person name="Jiang Y.-T."/>
            <person name="Yu X."/>
            <person name="Hao Y."/>
            <person name="Huang J."/>
            <person name="Zhao X.-W."/>
            <person name="Ke S."/>
            <person name="Chen Y.-Y."/>
            <person name="Wu W.-L."/>
            <person name="Hsu J.-L."/>
            <person name="Lin Y.-F."/>
            <person name="Huang M.-D."/>
            <person name="Li C.-Y."/>
            <person name="Huang L."/>
            <person name="Wang Z.-W."/>
            <person name="Zhao X."/>
            <person name="Zhong W.-Y."/>
            <person name="Peng D.-H."/>
            <person name="Ahmad S."/>
            <person name="Lan S."/>
            <person name="Zhang J.-S."/>
            <person name="Tsai W.-C."/>
            <person name="Van De Peer Y."/>
            <person name="Liu Z.-J."/>
        </authorList>
    </citation>
    <scope>NUCLEOTIDE SEQUENCE</scope>
    <source>
        <strain evidence="1">CP</strain>
        <tissue evidence="1">Leaves</tissue>
    </source>
</reference>
<dbReference type="Proteomes" id="UP001180020">
    <property type="component" value="Unassembled WGS sequence"/>
</dbReference>
<evidence type="ECO:0000313" key="2">
    <source>
        <dbReference type="Proteomes" id="UP001180020"/>
    </source>
</evidence>
<name>A0AAV9CHS0_ACOCL</name>
<organism evidence="1 2">
    <name type="scientific">Acorus calamus</name>
    <name type="common">Sweet flag</name>
    <dbReference type="NCBI Taxonomy" id="4465"/>
    <lineage>
        <taxon>Eukaryota</taxon>
        <taxon>Viridiplantae</taxon>
        <taxon>Streptophyta</taxon>
        <taxon>Embryophyta</taxon>
        <taxon>Tracheophyta</taxon>
        <taxon>Spermatophyta</taxon>
        <taxon>Magnoliopsida</taxon>
        <taxon>Liliopsida</taxon>
        <taxon>Acoraceae</taxon>
        <taxon>Acorus</taxon>
    </lineage>
</organism>
<keyword evidence="2" id="KW-1185">Reference proteome</keyword>
<protein>
    <submittedName>
        <fullName evidence="1">Uncharacterized protein</fullName>
    </submittedName>
</protein>
<comment type="caution">
    <text evidence="1">The sequence shown here is derived from an EMBL/GenBank/DDBJ whole genome shotgun (WGS) entry which is preliminary data.</text>
</comment>
<gene>
    <name evidence="1" type="ORF">QJS10_CPB19g00205</name>
</gene>
<reference evidence="1" key="1">
    <citation type="journal article" date="2023" name="Nat. Commun.">
        <title>Diploid and tetraploid genomes of Acorus and the evolution of monocots.</title>
        <authorList>
            <person name="Ma L."/>
            <person name="Liu K.W."/>
            <person name="Li Z."/>
            <person name="Hsiao Y.Y."/>
            <person name="Qi Y."/>
            <person name="Fu T."/>
            <person name="Tang G.D."/>
            <person name="Zhang D."/>
            <person name="Sun W.H."/>
            <person name="Liu D.K."/>
            <person name="Li Y."/>
            <person name="Chen G.Z."/>
            <person name="Liu X.D."/>
            <person name="Liao X.Y."/>
            <person name="Jiang Y.T."/>
            <person name="Yu X."/>
            <person name="Hao Y."/>
            <person name="Huang J."/>
            <person name="Zhao X.W."/>
            <person name="Ke S."/>
            <person name="Chen Y.Y."/>
            <person name="Wu W.L."/>
            <person name="Hsu J.L."/>
            <person name="Lin Y.F."/>
            <person name="Huang M.D."/>
            <person name="Li C.Y."/>
            <person name="Huang L."/>
            <person name="Wang Z.W."/>
            <person name="Zhao X."/>
            <person name="Zhong W.Y."/>
            <person name="Peng D.H."/>
            <person name="Ahmad S."/>
            <person name="Lan S."/>
            <person name="Zhang J.S."/>
            <person name="Tsai W.C."/>
            <person name="Van de Peer Y."/>
            <person name="Liu Z.J."/>
        </authorList>
    </citation>
    <scope>NUCLEOTIDE SEQUENCE</scope>
    <source>
        <strain evidence="1">CP</strain>
    </source>
</reference>
<sequence>MPVFDPMNLGTTEFALQEAFEVSALLISKPLSVVPPIPLSVAGGGDTLPDFLAIGVVNGCRRDGI</sequence>
<dbReference type="AlphaFoldDB" id="A0AAV9CHS0"/>